<dbReference type="Pfam" id="PF15584">
    <property type="entry name" value="Imm72"/>
    <property type="match status" value="1"/>
</dbReference>
<evidence type="ECO:0000259" key="1">
    <source>
        <dbReference type="Pfam" id="PF15584"/>
    </source>
</evidence>
<evidence type="ECO:0000313" key="3">
    <source>
        <dbReference type="EMBL" id="MDH0563450.1"/>
    </source>
</evidence>
<feature type="domain" description="Immunity protein 71" evidence="2">
    <location>
        <begin position="13"/>
        <end position="104"/>
    </location>
</feature>
<dbReference type="Pfam" id="PF15602">
    <property type="entry name" value="Imm71"/>
    <property type="match status" value="1"/>
</dbReference>
<organism evidence="3 4">
    <name type="scientific">Acinetobacter courvalinii</name>
    <dbReference type="NCBI Taxonomy" id="280147"/>
    <lineage>
        <taxon>Bacteria</taxon>
        <taxon>Pseudomonadati</taxon>
        <taxon>Pseudomonadota</taxon>
        <taxon>Gammaproteobacteria</taxon>
        <taxon>Moraxellales</taxon>
        <taxon>Moraxellaceae</taxon>
        <taxon>Acinetobacter</taxon>
    </lineage>
</organism>
<gene>
    <name evidence="3" type="ORF">N7644_07065</name>
</gene>
<protein>
    <submittedName>
        <fullName evidence="3">Imm72 family immunity protein</fullName>
    </submittedName>
</protein>
<dbReference type="InterPro" id="IPR028950">
    <property type="entry name" value="Imm71"/>
</dbReference>
<dbReference type="InterPro" id="IPR028966">
    <property type="entry name" value="Imm72"/>
</dbReference>
<proteinExistence type="predicted"/>
<dbReference type="AlphaFoldDB" id="A0AA42I794"/>
<comment type="caution">
    <text evidence="3">The sequence shown here is derived from an EMBL/GenBank/DDBJ whole genome shotgun (WGS) entry which is preliminary data.</text>
</comment>
<dbReference type="Proteomes" id="UP001159329">
    <property type="component" value="Unassembled WGS sequence"/>
</dbReference>
<name>A0AA42I794_9GAMM</name>
<dbReference type="RefSeq" id="WP_279694927.1">
    <property type="nucleotide sequence ID" value="NZ_JAOEEO010000001.1"/>
</dbReference>
<feature type="domain" description="Immunity protein 72" evidence="1">
    <location>
        <begin position="230"/>
        <end position="310"/>
    </location>
</feature>
<evidence type="ECO:0000313" key="4">
    <source>
        <dbReference type="Proteomes" id="UP001159329"/>
    </source>
</evidence>
<reference evidence="3" key="1">
    <citation type="submission" date="2022-09" db="EMBL/GenBank/DDBJ databases">
        <title>Intensive care unit water sources are persistently colonized with multi-drug resistant bacteria and are the site of extensive horizontal gene transfer of antibiotic resistance genes.</title>
        <authorList>
            <person name="Diorio-Toth L."/>
        </authorList>
    </citation>
    <scope>NUCLEOTIDE SEQUENCE</scope>
    <source>
        <strain evidence="3">GD04005</strain>
    </source>
</reference>
<accession>A0AA42I794</accession>
<evidence type="ECO:0000259" key="2">
    <source>
        <dbReference type="Pfam" id="PF15602"/>
    </source>
</evidence>
<dbReference type="EMBL" id="JAOEEO010000001">
    <property type="protein sequence ID" value="MDH0563450.1"/>
    <property type="molecule type" value="Genomic_DNA"/>
</dbReference>
<sequence>MLNNKTNLLVEIEEARARAFYLIKKYTSYTFLDQARNLYQQFLDAFERQLRNPPKEVLQHPYAEYLQKRHESEYVHYLNKIVELENGLTQLRATQHKREAYNSFCNVDCTDWLFDRYADENIIYEDPFYILLGLGISRSTDIFDPVNYKADPLGRKVEHTGSIRLILIALAYRNICMQSYLAGRISEPFAYIDKNTIRKSQKWSYETIFFSKEWPPLTIYPEPIPICPPFNQNPIGQIATGEKVTVTGIYEPWLPINGKVGCPNYFLDGSRATDYQLEGTDEWVDVKWRLIWEDKRYLDGTIPEEEKTYIFDIENIGIKDTYCYASSPEKLSVRAGQICPKTGYWFTVAQENSRQYFKEDEILPEIKSDWGEVYWQFNGEE</sequence>